<dbReference type="EMBL" id="CAMXCT010001848">
    <property type="protein sequence ID" value="CAI3993576.1"/>
    <property type="molecule type" value="Genomic_DNA"/>
</dbReference>
<dbReference type="InterPro" id="IPR011992">
    <property type="entry name" value="EF-hand-dom_pair"/>
</dbReference>
<feature type="compositionally biased region" description="Basic and acidic residues" evidence="1">
    <location>
        <begin position="709"/>
        <end position="735"/>
    </location>
</feature>
<evidence type="ECO:0000313" key="2">
    <source>
        <dbReference type="EMBL" id="CAI3993576.1"/>
    </source>
</evidence>
<feature type="region of interest" description="Disordered" evidence="1">
    <location>
        <begin position="134"/>
        <end position="161"/>
    </location>
</feature>
<name>A0A9P1FZ75_9DINO</name>
<reference evidence="2" key="1">
    <citation type="submission" date="2022-10" db="EMBL/GenBank/DDBJ databases">
        <authorList>
            <person name="Chen Y."/>
            <person name="Dougan E. K."/>
            <person name="Chan C."/>
            <person name="Rhodes N."/>
            <person name="Thang M."/>
        </authorList>
    </citation>
    <scope>NUCLEOTIDE SEQUENCE</scope>
</reference>
<comment type="caution">
    <text evidence="2">The sequence shown here is derived from an EMBL/GenBank/DDBJ whole genome shotgun (WGS) entry which is preliminary data.</text>
</comment>
<reference evidence="3" key="2">
    <citation type="submission" date="2024-04" db="EMBL/GenBank/DDBJ databases">
        <authorList>
            <person name="Chen Y."/>
            <person name="Shah S."/>
            <person name="Dougan E. K."/>
            <person name="Thang M."/>
            <person name="Chan C."/>
        </authorList>
    </citation>
    <scope>NUCLEOTIDE SEQUENCE [LARGE SCALE GENOMIC DNA]</scope>
</reference>
<dbReference type="PANTHER" id="PTHR20875:SF0">
    <property type="entry name" value="GH12158P"/>
    <property type="match status" value="1"/>
</dbReference>
<sequence length="967" mass="110605">MMTRMTLLDFHVDGDHILKPGEDLLAARVVPVESMRILKFVADDESTQHKAFNYMFDNKVGLALRGYSDSETCHPTWNAFRKSVSRAGLTVAMMKLTLCNFDHGAYKSGDKLEAKRDAFQQYLVGQDESYFESFQESENDMEPDDDTEMPEVDGEEPPAPRNKAEFYKLFNQKGPTNMICGFMLEKSLKLSAHILVDISYPLENSYYRALEKISQGWTEQEAFISGRSAGEWLVTVHEIMQVLEFDAFHNHLELSQCMRLERPPSPNNWPVWALGEETVLDEAYCFGVTLAENVLWSNIHHWLEFPSVVATVLHHDQEVVDMSFIHMTKLARAVNAAENVNSAKMKELLSDLGWNREQLARESMALILQLEIEELKKLARRLFRGTPSTKDCLENTFAFLHRKAQVHSTNNKMSDMVKYLYTILRQIYATGFKAAGVGAQQTASAAAAYLLQDFESNWSHIDLCWIGSLFVSGCVYYNRINNMYVLSFGFRKWATVGCPLRKETMDGKDYLVICAPVEMSQPLARDLSWMISYEMDGSWRFVPVKRLIRGLLPESLFLAGRRFCWEITSVESEYESLIYSAVREGTWVALANLRQICNSLGLDPPKTGSGKNNSVLKADWARKLVEFLFPEATQEEMKRMISALTWKSGKMGGLKDKEREVLEMVSELDEENREAPEFQKIIKLAQSRLKEMEKRQIVSTTKTMVLEEKERADKAKAEAEAAATQERERREREQELPSASSGIRRPSQTPANLRDLLLPEMLAQKISLNRDPGKEIGLQKNFQRKWHTAKCSEEHAGTREDQGIHRELVQIEAEVASRRLRLHGSFQEVDRLRRGAVSMGQARTVFTILRIELDQKELEMLQRLYDVDGLFNYRDFCNRILEVPLDAKLEDISPISASEGPPYLKRHERVRTRHALQPDAEAAGNCWKKLSMAMDSTSGRTQDDQREGLKVQKHKPRLAGPIRDAVS</sequence>
<dbReference type="AlphaFoldDB" id="A0A9P1FZ75"/>
<accession>A0A9P1FZ75</accession>
<organism evidence="2">
    <name type="scientific">Cladocopium goreaui</name>
    <dbReference type="NCBI Taxonomy" id="2562237"/>
    <lineage>
        <taxon>Eukaryota</taxon>
        <taxon>Sar</taxon>
        <taxon>Alveolata</taxon>
        <taxon>Dinophyceae</taxon>
        <taxon>Suessiales</taxon>
        <taxon>Symbiodiniaceae</taxon>
        <taxon>Cladocopium</taxon>
    </lineage>
</organism>
<dbReference type="Proteomes" id="UP001152797">
    <property type="component" value="Unassembled WGS sequence"/>
</dbReference>
<evidence type="ECO:0000313" key="3">
    <source>
        <dbReference type="EMBL" id="CAL1146951.1"/>
    </source>
</evidence>
<evidence type="ECO:0000256" key="1">
    <source>
        <dbReference type="SAM" id="MobiDB-lite"/>
    </source>
</evidence>
<protein>
    <submittedName>
        <fullName evidence="2">Uncharacterized protein</fullName>
    </submittedName>
</protein>
<proteinExistence type="predicted"/>
<dbReference type="PANTHER" id="PTHR20875">
    <property type="entry name" value="EF-HAND CALCIUM-BINDING DOMAIN-CONTAINING PROTEIN 6-RELATED"/>
    <property type="match status" value="1"/>
</dbReference>
<dbReference type="SUPFAM" id="SSF47473">
    <property type="entry name" value="EF-hand"/>
    <property type="match status" value="1"/>
</dbReference>
<feature type="region of interest" description="Disordered" evidence="1">
    <location>
        <begin position="709"/>
        <end position="751"/>
    </location>
</feature>
<feature type="region of interest" description="Disordered" evidence="1">
    <location>
        <begin position="935"/>
        <end position="967"/>
    </location>
</feature>
<feature type="compositionally biased region" description="Basic and acidic residues" evidence="1">
    <location>
        <begin position="941"/>
        <end position="950"/>
    </location>
</feature>
<feature type="compositionally biased region" description="Acidic residues" evidence="1">
    <location>
        <begin position="135"/>
        <end position="156"/>
    </location>
</feature>
<evidence type="ECO:0000313" key="4">
    <source>
        <dbReference type="Proteomes" id="UP001152797"/>
    </source>
</evidence>
<keyword evidence="4" id="KW-1185">Reference proteome</keyword>
<dbReference type="InterPro" id="IPR052603">
    <property type="entry name" value="EFCB6"/>
</dbReference>
<dbReference type="EMBL" id="CAMXCT020001848">
    <property type="protein sequence ID" value="CAL1146951.1"/>
    <property type="molecule type" value="Genomic_DNA"/>
</dbReference>
<feature type="compositionally biased region" description="Polar residues" evidence="1">
    <location>
        <begin position="737"/>
        <end position="751"/>
    </location>
</feature>
<gene>
    <name evidence="2" type="ORF">C1SCF055_LOCUS20310</name>
</gene>
<dbReference type="EMBL" id="CAMXCT030001848">
    <property type="protein sequence ID" value="CAL4780888.1"/>
    <property type="molecule type" value="Genomic_DNA"/>
</dbReference>